<keyword evidence="4 8" id="KW-0819">tRNA processing</keyword>
<evidence type="ECO:0000256" key="4">
    <source>
        <dbReference type="ARBA" id="ARBA00022694"/>
    </source>
</evidence>
<dbReference type="Proteomes" id="UP000681526">
    <property type="component" value="Unassembled WGS sequence"/>
</dbReference>
<name>A0ABM8V5R7_THEXY</name>
<evidence type="ECO:0000256" key="6">
    <source>
        <dbReference type="ARBA" id="ARBA00022840"/>
    </source>
</evidence>
<feature type="domain" description="Lysidine-tRNA(Ile) synthetase C-terminal" evidence="9">
    <location>
        <begin position="395"/>
        <end position="470"/>
    </location>
</feature>
<sequence>MDLAARIRRTAEREGLWQPGDTILAAVSGGPDSTAMLHLLRRLSGECGFRLAAAHVNHGFRGEESAREAEFVRRLCEELGVPLDAVEYDLPSYIEETGMNAQAAAREKRYAFLRSAAARRGASRIALAHHADDQAETVLMRLLRGAGTSGIAGMPMKRREGNVELIRPLLRISKLELLQYCAREGLGYCEDSSNRKTVYFRNAVRLEILPFLERYNPNVSASLVRLAEISRAEDDFLTREAERAMAGLVRREQGGFAMERGAFLGLHVALQRRLITLILIYLGVEKGAIPFERIDAIREAAAEGSPTTSVIEAGRGVRFLREYDVLRWMTGDAAGDDAGFEYEVTADVRELAIPEAGGRLVFRRMLRAAGEPLPSPGAESRCAALFDEDAVAYPLRVRSRRPGDRMRLAGLNGSKKVQDIFVDGKVARAMRNRIPLVADAEGRLLWIAGIRRSADAPVTEDTTRILRIEWQDDTLEVWRC</sequence>
<evidence type="ECO:0000256" key="7">
    <source>
        <dbReference type="ARBA" id="ARBA00048539"/>
    </source>
</evidence>
<evidence type="ECO:0000256" key="3">
    <source>
        <dbReference type="ARBA" id="ARBA00022598"/>
    </source>
</evidence>
<dbReference type="InterPro" id="IPR011063">
    <property type="entry name" value="TilS/TtcA_N"/>
</dbReference>
<dbReference type="SUPFAM" id="SSF52402">
    <property type="entry name" value="Adenine nucleotide alpha hydrolases-like"/>
    <property type="match status" value="1"/>
</dbReference>
<dbReference type="Pfam" id="PF11734">
    <property type="entry name" value="TilS_C"/>
    <property type="match status" value="1"/>
</dbReference>
<keyword evidence="5 8" id="KW-0547">Nucleotide-binding</keyword>
<dbReference type="RefSeq" id="WP_213484873.1">
    <property type="nucleotide sequence ID" value="NZ_CAJRAY010000061.1"/>
</dbReference>
<keyword evidence="2 8" id="KW-0963">Cytoplasm</keyword>
<comment type="function">
    <text evidence="8">Ligates lysine onto the cytidine present at position 34 of the AUA codon-specific tRNA(Ile) that contains the anticodon CAU, in an ATP-dependent manner. Cytidine is converted to lysidine, thus changing the amino acid specificity of the tRNA from methionine to isoleucine.</text>
</comment>
<dbReference type="HAMAP" id="MF_01161">
    <property type="entry name" value="tRNA_Ile_lys_synt"/>
    <property type="match status" value="1"/>
</dbReference>
<evidence type="ECO:0000313" key="11">
    <source>
        <dbReference type="Proteomes" id="UP000681526"/>
    </source>
</evidence>
<dbReference type="Gene3D" id="3.40.50.620">
    <property type="entry name" value="HUPs"/>
    <property type="match status" value="1"/>
</dbReference>
<accession>A0ABM8V5R7</accession>
<gene>
    <name evidence="10" type="primary">txxe 1796-tilS</name>
    <name evidence="8" type="synonym">tilS</name>
    <name evidence="10" type="ORF">TXXE_12425</name>
</gene>
<dbReference type="EC" id="6.3.4.19" evidence="8"/>
<keyword evidence="11" id="KW-1185">Reference proteome</keyword>
<dbReference type="InterPro" id="IPR012094">
    <property type="entry name" value="tRNA_Ile_lys_synt"/>
</dbReference>
<feature type="binding site" evidence="8">
    <location>
        <begin position="28"/>
        <end position="33"/>
    </location>
    <ligand>
        <name>ATP</name>
        <dbReference type="ChEBI" id="CHEBI:30616"/>
    </ligand>
</feature>
<dbReference type="InterPro" id="IPR012796">
    <property type="entry name" value="Lysidine-tRNA-synth_C"/>
</dbReference>
<reference evidence="10 11" key="1">
    <citation type="submission" date="2021-04" db="EMBL/GenBank/DDBJ databases">
        <authorList>
            <person name="Rakotoarivonina H."/>
        </authorList>
    </citation>
    <scope>NUCLEOTIDE SEQUENCE [LARGE SCALE GENOMIC DNA]</scope>
    <source>
        <strain evidence="10 11">XE</strain>
    </source>
</reference>
<evidence type="ECO:0000259" key="9">
    <source>
        <dbReference type="SMART" id="SM00977"/>
    </source>
</evidence>
<dbReference type="Gene3D" id="1.20.59.20">
    <property type="match status" value="1"/>
</dbReference>
<comment type="subcellular location">
    <subcellularLocation>
        <location evidence="1 8">Cytoplasm</location>
    </subcellularLocation>
</comment>
<organism evidence="10 11">
    <name type="scientific">Thermobacillus xylanilyticus</name>
    <dbReference type="NCBI Taxonomy" id="76633"/>
    <lineage>
        <taxon>Bacteria</taxon>
        <taxon>Bacillati</taxon>
        <taxon>Bacillota</taxon>
        <taxon>Bacilli</taxon>
        <taxon>Bacillales</taxon>
        <taxon>Paenibacillaceae</taxon>
        <taxon>Thermobacillus</taxon>
    </lineage>
</organism>
<dbReference type="NCBIfam" id="TIGR02432">
    <property type="entry name" value="lysidine_TilS_N"/>
    <property type="match status" value="1"/>
</dbReference>
<dbReference type="EMBL" id="CAJRAY010000061">
    <property type="protein sequence ID" value="CAG5088864.1"/>
    <property type="molecule type" value="Genomic_DNA"/>
</dbReference>
<comment type="similarity">
    <text evidence="8">Belongs to the tRNA(Ile)-lysidine synthase family.</text>
</comment>
<dbReference type="Pfam" id="PF01171">
    <property type="entry name" value="ATP_bind_3"/>
    <property type="match status" value="1"/>
</dbReference>
<dbReference type="CDD" id="cd01992">
    <property type="entry name" value="TilS_N"/>
    <property type="match status" value="1"/>
</dbReference>
<evidence type="ECO:0000313" key="10">
    <source>
        <dbReference type="EMBL" id="CAG5088864.1"/>
    </source>
</evidence>
<evidence type="ECO:0000256" key="1">
    <source>
        <dbReference type="ARBA" id="ARBA00004496"/>
    </source>
</evidence>
<evidence type="ECO:0000256" key="2">
    <source>
        <dbReference type="ARBA" id="ARBA00022490"/>
    </source>
</evidence>
<dbReference type="NCBIfam" id="TIGR02433">
    <property type="entry name" value="lysidine_TilS_C"/>
    <property type="match status" value="1"/>
</dbReference>
<dbReference type="SUPFAM" id="SSF82829">
    <property type="entry name" value="MesJ substrate recognition domain-like"/>
    <property type="match status" value="1"/>
</dbReference>
<proteinExistence type="inferred from homology"/>
<dbReference type="PANTHER" id="PTHR43033">
    <property type="entry name" value="TRNA(ILE)-LYSIDINE SYNTHASE-RELATED"/>
    <property type="match status" value="1"/>
</dbReference>
<dbReference type="PANTHER" id="PTHR43033:SF1">
    <property type="entry name" value="TRNA(ILE)-LYSIDINE SYNTHASE-RELATED"/>
    <property type="match status" value="1"/>
</dbReference>
<protein>
    <recommendedName>
        <fullName evidence="8">tRNA(Ile)-lysidine synthase</fullName>
        <ecNumber evidence="8">6.3.4.19</ecNumber>
    </recommendedName>
    <alternativeName>
        <fullName evidence="8">tRNA(Ile)-2-lysyl-cytidine synthase</fullName>
    </alternativeName>
    <alternativeName>
        <fullName evidence="8">tRNA(Ile)-lysidine synthetase</fullName>
    </alternativeName>
</protein>
<dbReference type="SUPFAM" id="SSF56037">
    <property type="entry name" value="PheT/TilS domain"/>
    <property type="match status" value="1"/>
</dbReference>
<evidence type="ECO:0000256" key="8">
    <source>
        <dbReference type="HAMAP-Rule" id="MF_01161"/>
    </source>
</evidence>
<dbReference type="InterPro" id="IPR014729">
    <property type="entry name" value="Rossmann-like_a/b/a_fold"/>
</dbReference>
<comment type="catalytic activity">
    <reaction evidence="7 8">
        <text>cytidine(34) in tRNA(Ile2) + L-lysine + ATP = lysidine(34) in tRNA(Ile2) + AMP + diphosphate + H(+)</text>
        <dbReference type="Rhea" id="RHEA:43744"/>
        <dbReference type="Rhea" id="RHEA-COMP:10625"/>
        <dbReference type="Rhea" id="RHEA-COMP:10670"/>
        <dbReference type="ChEBI" id="CHEBI:15378"/>
        <dbReference type="ChEBI" id="CHEBI:30616"/>
        <dbReference type="ChEBI" id="CHEBI:32551"/>
        <dbReference type="ChEBI" id="CHEBI:33019"/>
        <dbReference type="ChEBI" id="CHEBI:82748"/>
        <dbReference type="ChEBI" id="CHEBI:83665"/>
        <dbReference type="ChEBI" id="CHEBI:456215"/>
        <dbReference type="EC" id="6.3.4.19"/>
    </reaction>
</comment>
<evidence type="ECO:0000256" key="5">
    <source>
        <dbReference type="ARBA" id="ARBA00022741"/>
    </source>
</evidence>
<comment type="domain">
    <text evidence="8">The N-terminal region contains the highly conserved SGGXDS motif, predicted to be a P-loop motif involved in ATP binding.</text>
</comment>
<keyword evidence="6 8" id="KW-0067">ATP-binding</keyword>
<keyword evidence="3 8" id="KW-0436">Ligase</keyword>
<dbReference type="InterPro" id="IPR012795">
    <property type="entry name" value="tRNA_Ile_lys_synt_N"/>
</dbReference>
<dbReference type="SMART" id="SM00977">
    <property type="entry name" value="TilS_C"/>
    <property type="match status" value="1"/>
</dbReference>
<comment type="caution">
    <text evidence="10">The sequence shown here is derived from an EMBL/GenBank/DDBJ whole genome shotgun (WGS) entry which is preliminary data.</text>
</comment>